<keyword evidence="1" id="KW-1133">Transmembrane helix</keyword>
<feature type="transmembrane region" description="Helical" evidence="1">
    <location>
        <begin position="220"/>
        <end position="238"/>
    </location>
</feature>
<proteinExistence type="predicted"/>
<keyword evidence="1" id="KW-0472">Membrane</keyword>
<feature type="transmembrane region" description="Helical" evidence="1">
    <location>
        <begin position="21"/>
        <end position="42"/>
    </location>
</feature>
<feature type="transmembrane region" description="Helical" evidence="1">
    <location>
        <begin position="154"/>
        <end position="175"/>
    </location>
</feature>
<dbReference type="EMBL" id="BAABIC010000011">
    <property type="protein sequence ID" value="GAA4693993.1"/>
    <property type="molecule type" value="Genomic_DNA"/>
</dbReference>
<feature type="transmembrane region" description="Helical" evidence="1">
    <location>
        <begin position="244"/>
        <end position="263"/>
    </location>
</feature>
<protein>
    <recommendedName>
        <fullName evidence="4">TspO and MBR related proteins</fullName>
    </recommendedName>
</protein>
<name>A0ABP8WRA0_9PSEU</name>
<feature type="transmembrane region" description="Helical" evidence="1">
    <location>
        <begin position="62"/>
        <end position="85"/>
    </location>
</feature>
<evidence type="ECO:0008006" key="4">
    <source>
        <dbReference type="Google" id="ProtNLM"/>
    </source>
</evidence>
<evidence type="ECO:0000313" key="3">
    <source>
        <dbReference type="Proteomes" id="UP001500325"/>
    </source>
</evidence>
<dbReference type="Proteomes" id="UP001500325">
    <property type="component" value="Unassembled WGS sequence"/>
</dbReference>
<evidence type="ECO:0000256" key="1">
    <source>
        <dbReference type="SAM" id="Phobius"/>
    </source>
</evidence>
<keyword evidence="3" id="KW-1185">Reference proteome</keyword>
<evidence type="ECO:0000313" key="2">
    <source>
        <dbReference type="EMBL" id="GAA4693993.1"/>
    </source>
</evidence>
<feature type="transmembrane region" description="Helical" evidence="1">
    <location>
        <begin position="121"/>
        <end position="142"/>
    </location>
</feature>
<keyword evidence="1" id="KW-0812">Transmembrane</keyword>
<accession>A0ABP8WRA0</accession>
<dbReference type="RefSeq" id="WP_345381572.1">
    <property type="nucleotide sequence ID" value="NZ_BAABIC010000011.1"/>
</dbReference>
<gene>
    <name evidence="2" type="ORF">GCM10023215_34440</name>
</gene>
<reference evidence="3" key="1">
    <citation type="journal article" date="2019" name="Int. J. Syst. Evol. Microbiol.">
        <title>The Global Catalogue of Microorganisms (GCM) 10K type strain sequencing project: providing services to taxonomists for standard genome sequencing and annotation.</title>
        <authorList>
            <consortium name="The Broad Institute Genomics Platform"/>
            <consortium name="The Broad Institute Genome Sequencing Center for Infectious Disease"/>
            <person name="Wu L."/>
            <person name="Ma J."/>
        </authorList>
    </citation>
    <scope>NUCLEOTIDE SEQUENCE [LARGE SCALE GENOMIC DNA]</scope>
    <source>
        <strain evidence="3">JCM 18055</strain>
    </source>
</reference>
<feature type="transmembrane region" description="Helical" evidence="1">
    <location>
        <begin position="195"/>
        <end position="213"/>
    </location>
</feature>
<comment type="caution">
    <text evidence="2">The sequence shown here is derived from an EMBL/GenBank/DDBJ whole genome shotgun (WGS) entry which is preliminary data.</text>
</comment>
<sequence length="282" mass="28983">MTRVLKDVRGRGRRSGRWSGWTVALVVLAVGQLVAAPLIAALGGGGVFTTADRAGEPAIVPAGYAFSIWVVIEVLSLLWAVWAAAPGGPDPDLRVRIARPLTVVFAGFTAWLVAAELEPRWATLAVFLVMLAGLLAATRVALREADRVGAWSGYGRAVLWGTLGLYLGWSSIAIWLNLTTALVASGAPLDGVAGLLGQAAVLAGATATAVALLRWTGGLLPYLAAVVWAFAGAVLGARGAGEPVLAVGAAVGLAVVIAAAVGVRRRRPLRLAGPRRRRLAAG</sequence>
<feature type="transmembrane region" description="Helical" evidence="1">
    <location>
        <begin position="97"/>
        <end position="115"/>
    </location>
</feature>
<organism evidence="2 3">
    <name type="scientific">Pseudonocardia yuanmonensis</name>
    <dbReference type="NCBI Taxonomy" id="1095914"/>
    <lineage>
        <taxon>Bacteria</taxon>
        <taxon>Bacillati</taxon>
        <taxon>Actinomycetota</taxon>
        <taxon>Actinomycetes</taxon>
        <taxon>Pseudonocardiales</taxon>
        <taxon>Pseudonocardiaceae</taxon>
        <taxon>Pseudonocardia</taxon>
    </lineage>
</organism>